<evidence type="ECO:0000256" key="1">
    <source>
        <dbReference type="ARBA" id="ARBA00004651"/>
    </source>
</evidence>
<dbReference type="GO" id="GO:0005886">
    <property type="term" value="C:plasma membrane"/>
    <property type="evidence" value="ECO:0007669"/>
    <property type="project" value="UniProtKB-SubCell"/>
</dbReference>
<evidence type="ECO:0000256" key="4">
    <source>
        <dbReference type="ARBA" id="ARBA00022989"/>
    </source>
</evidence>
<feature type="transmembrane region" description="Helical" evidence="6">
    <location>
        <begin position="20"/>
        <end position="48"/>
    </location>
</feature>
<name>A0A919KRH4_9ACTN</name>
<sequence length="216" mass="21759">MAAGEAQAPDRRASICRTAAVLAAGAAVAWLFGGAGGPAAGLLLAVVLHRRLPRPRSPAQRDAAAEQEALARQLPLTAELLAACLGSSASPSQAVAAVAHSVGAPMGRRLGTISAELALGARPELSWGRLGEECPVLAPLGRCLVRASVSGAPPAGPLLGLARAQRACAARAAHARVRRAGVLATAPLGVCFLPAFVLISVVPVVIGLTRMFAGRM</sequence>
<dbReference type="EMBL" id="BNBO01000013">
    <property type="protein sequence ID" value="GHH69879.1"/>
    <property type="molecule type" value="Genomic_DNA"/>
</dbReference>
<keyword evidence="3 6" id="KW-0812">Transmembrane</keyword>
<reference evidence="8" key="1">
    <citation type="journal article" date="2014" name="Int. J. Syst. Evol. Microbiol.">
        <title>Complete genome sequence of Corynebacterium casei LMG S-19264T (=DSM 44701T), isolated from a smear-ripened cheese.</title>
        <authorList>
            <consortium name="US DOE Joint Genome Institute (JGI-PGF)"/>
            <person name="Walter F."/>
            <person name="Albersmeier A."/>
            <person name="Kalinowski J."/>
            <person name="Ruckert C."/>
        </authorList>
    </citation>
    <scope>NUCLEOTIDE SEQUENCE</scope>
    <source>
        <strain evidence="8">JCM 4646</strain>
    </source>
</reference>
<keyword evidence="5 6" id="KW-0472">Membrane</keyword>
<dbReference type="Proteomes" id="UP000617734">
    <property type="component" value="Unassembled WGS sequence"/>
</dbReference>
<keyword evidence="4 6" id="KW-1133">Transmembrane helix</keyword>
<dbReference type="GeneID" id="95353337"/>
<dbReference type="PANTHER" id="PTHR35007">
    <property type="entry name" value="INTEGRAL MEMBRANE PROTEIN-RELATED"/>
    <property type="match status" value="1"/>
</dbReference>
<evidence type="ECO:0000259" key="7">
    <source>
        <dbReference type="Pfam" id="PF00482"/>
    </source>
</evidence>
<keyword evidence="2" id="KW-1003">Cell membrane</keyword>
<dbReference type="PANTHER" id="PTHR35007:SF3">
    <property type="entry name" value="POSSIBLE CONSERVED ALANINE RICH MEMBRANE PROTEIN"/>
    <property type="match status" value="1"/>
</dbReference>
<keyword evidence="9" id="KW-1185">Reference proteome</keyword>
<dbReference type="InterPro" id="IPR018076">
    <property type="entry name" value="T2SS_GspF_dom"/>
</dbReference>
<evidence type="ECO:0000256" key="2">
    <source>
        <dbReference type="ARBA" id="ARBA00022475"/>
    </source>
</evidence>
<evidence type="ECO:0000256" key="3">
    <source>
        <dbReference type="ARBA" id="ARBA00022692"/>
    </source>
</evidence>
<reference evidence="8" key="2">
    <citation type="submission" date="2020-09" db="EMBL/GenBank/DDBJ databases">
        <authorList>
            <person name="Sun Q."/>
            <person name="Ohkuma M."/>
        </authorList>
    </citation>
    <scope>NUCLEOTIDE SEQUENCE</scope>
    <source>
        <strain evidence="8">JCM 4646</strain>
    </source>
</reference>
<protein>
    <recommendedName>
        <fullName evidence="7">Type II secretion system protein GspF domain-containing protein</fullName>
    </recommendedName>
</protein>
<evidence type="ECO:0000313" key="9">
    <source>
        <dbReference type="Proteomes" id="UP000617734"/>
    </source>
</evidence>
<proteinExistence type="predicted"/>
<dbReference type="Pfam" id="PF00482">
    <property type="entry name" value="T2SSF"/>
    <property type="match status" value="1"/>
</dbReference>
<accession>A0A919KRH4</accession>
<evidence type="ECO:0000256" key="6">
    <source>
        <dbReference type="SAM" id="Phobius"/>
    </source>
</evidence>
<dbReference type="AlphaFoldDB" id="A0A919KRH4"/>
<evidence type="ECO:0000256" key="5">
    <source>
        <dbReference type="ARBA" id="ARBA00023136"/>
    </source>
</evidence>
<comment type="caution">
    <text evidence="8">The sequence shown here is derived from an EMBL/GenBank/DDBJ whole genome shotgun (WGS) entry which is preliminary data.</text>
</comment>
<organism evidence="8 9">
    <name type="scientific">Kitasatospora indigofera</name>
    <dbReference type="NCBI Taxonomy" id="67307"/>
    <lineage>
        <taxon>Bacteria</taxon>
        <taxon>Bacillati</taxon>
        <taxon>Actinomycetota</taxon>
        <taxon>Actinomycetes</taxon>
        <taxon>Kitasatosporales</taxon>
        <taxon>Streptomycetaceae</taxon>
        <taxon>Kitasatospora</taxon>
    </lineage>
</organism>
<gene>
    <name evidence="8" type="ORF">GCM10018781_28890</name>
</gene>
<evidence type="ECO:0000313" key="8">
    <source>
        <dbReference type="EMBL" id="GHH69879.1"/>
    </source>
</evidence>
<feature type="domain" description="Type II secretion system protein GspF" evidence="7">
    <location>
        <begin position="79"/>
        <end position="199"/>
    </location>
</feature>
<feature type="transmembrane region" description="Helical" evidence="6">
    <location>
        <begin position="181"/>
        <end position="206"/>
    </location>
</feature>
<comment type="subcellular location">
    <subcellularLocation>
        <location evidence="1">Cell membrane</location>
        <topology evidence="1">Multi-pass membrane protein</topology>
    </subcellularLocation>
</comment>
<dbReference type="RefSeq" id="WP_229927431.1">
    <property type="nucleotide sequence ID" value="NZ_BNBO01000013.1"/>
</dbReference>